<dbReference type="KEGG" id="som:SOMG_02886"/>
<accession>A0AAE9WEH1</accession>
<proteinExistence type="predicted"/>
<evidence type="ECO:0000313" key="2">
    <source>
        <dbReference type="EMBL" id="WBW73737.1"/>
    </source>
</evidence>
<sequence length="342" mass="38677">MAFEPDSTISAGNELEEHLNYLLYFPEKNVPKREHLVDGNYSEQGEPWAKKLKAENTTAWPSDHAEHRVQEEDTVEQNQKTTSEVLNVFYKEGTDEPLLSEVASNPYMTKTSETNSHTQKIEKALADLLEGEDQEIPLQQVAIRFASPKYEKYHGLFPVEALREPAELCELLKKVLVNSVQTSMESKRQPFFQLRQAINGNLAVSTIHTTPLYSQSILDSSPALLEEASILSNSVPAPESVSLEGPFQWFQNNEKMNLNDFTEEEDDGLIENPLGALEEEPHTFEDPSVNTNIDPEYGPTSFYAEDENWRKRFLAAYSGEDHLPSVENMPPISDSLPPLFES</sequence>
<dbReference type="RefSeq" id="XP_056037980.1">
    <property type="nucleotide sequence ID" value="XM_056181677.1"/>
</dbReference>
<gene>
    <name evidence="2" type="ORF">SOMG_02886</name>
</gene>
<reference evidence="2 3" key="1">
    <citation type="journal article" date="2023" name="G3 (Bethesda)">
        <title>A high-quality reference genome for the fission yeast Schizosaccharomyces osmophilus.</title>
        <authorList>
            <person name="Jia G.S."/>
            <person name="Zhang W.C."/>
            <person name="Liang Y."/>
            <person name="Liu X.H."/>
            <person name="Rhind N."/>
            <person name="Pidoux A."/>
            <person name="Brysch-Herzberg M."/>
            <person name="Du L.L."/>
        </authorList>
    </citation>
    <scope>NUCLEOTIDE SEQUENCE [LARGE SCALE GENOMIC DNA]</scope>
    <source>
        <strain evidence="2 3">CBS 15793</strain>
    </source>
</reference>
<protein>
    <submittedName>
        <fullName evidence="2">Uncharacterized protein</fullName>
    </submittedName>
</protein>
<evidence type="ECO:0000313" key="3">
    <source>
        <dbReference type="Proteomes" id="UP001212411"/>
    </source>
</evidence>
<evidence type="ECO:0000256" key="1">
    <source>
        <dbReference type="SAM" id="MobiDB-lite"/>
    </source>
</evidence>
<dbReference type="AlphaFoldDB" id="A0AAE9WEH1"/>
<dbReference type="EMBL" id="CP115612">
    <property type="protein sequence ID" value="WBW73737.1"/>
    <property type="molecule type" value="Genomic_DNA"/>
</dbReference>
<organism evidence="2 3">
    <name type="scientific">Schizosaccharomyces osmophilus</name>
    <dbReference type="NCBI Taxonomy" id="2545709"/>
    <lineage>
        <taxon>Eukaryota</taxon>
        <taxon>Fungi</taxon>
        <taxon>Dikarya</taxon>
        <taxon>Ascomycota</taxon>
        <taxon>Taphrinomycotina</taxon>
        <taxon>Schizosaccharomycetes</taxon>
        <taxon>Schizosaccharomycetales</taxon>
        <taxon>Schizosaccharomycetaceae</taxon>
        <taxon>Schizosaccharomyces</taxon>
    </lineage>
</organism>
<name>A0AAE9WEH1_9SCHI</name>
<keyword evidence="3" id="KW-1185">Reference proteome</keyword>
<dbReference type="Proteomes" id="UP001212411">
    <property type="component" value="Chromosome 2"/>
</dbReference>
<feature type="region of interest" description="Disordered" evidence="1">
    <location>
        <begin position="322"/>
        <end position="342"/>
    </location>
</feature>
<dbReference type="GeneID" id="80876366"/>